<feature type="compositionally biased region" description="Basic and acidic residues" evidence="12">
    <location>
        <begin position="1073"/>
        <end position="1096"/>
    </location>
</feature>
<dbReference type="Gene3D" id="2.30.30.140">
    <property type="match status" value="1"/>
</dbReference>
<evidence type="ECO:0000256" key="10">
    <source>
        <dbReference type="PROSITE-ProRule" id="PRU00035"/>
    </source>
</evidence>
<dbReference type="PROSITE" id="PS00633">
    <property type="entry name" value="BROMODOMAIN_1"/>
    <property type="match status" value="1"/>
</dbReference>
<dbReference type="FunFam" id="3.30.40.10:FF:000008">
    <property type="entry name" value="Bromodomain containing 1, isoform CRA_a"/>
    <property type="match status" value="1"/>
</dbReference>
<dbReference type="PROSITE" id="PS50014">
    <property type="entry name" value="BROMODOMAIN_2"/>
    <property type="match status" value="1"/>
</dbReference>
<feature type="compositionally biased region" description="Basic and acidic residues" evidence="12">
    <location>
        <begin position="685"/>
        <end position="697"/>
    </location>
</feature>
<dbReference type="PROSITE" id="PS51805">
    <property type="entry name" value="EPHD"/>
    <property type="match status" value="1"/>
</dbReference>
<gene>
    <name evidence="17" type="ORF">PsYK624_099800</name>
</gene>
<evidence type="ECO:0000313" key="18">
    <source>
        <dbReference type="Proteomes" id="UP000703269"/>
    </source>
</evidence>
<feature type="region of interest" description="Disordered" evidence="12">
    <location>
        <begin position="314"/>
        <end position="336"/>
    </location>
</feature>
<keyword evidence="6" id="KW-0862">Zinc</keyword>
<feature type="compositionally biased region" description="Basic and acidic residues" evidence="12">
    <location>
        <begin position="850"/>
        <end position="860"/>
    </location>
</feature>
<dbReference type="OrthoDB" id="20839at2759"/>
<dbReference type="GO" id="GO:0008270">
    <property type="term" value="F:zinc ion binding"/>
    <property type="evidence" value="ECO:0007669"/>
    <property type="project" value="UniProtKB-KW"/>
</dbReference>
<evidence type="ECO:0000256" key="6">
    <source>
        <dbReference type="ARBA" id="ARBA00022833"/>
    </source>
</evidence>
<dbReference type="FunFam" id="3.30.40.10:FF:000007">
    <property type="entry name" value="Bromodomain containing 1, isoform CRA_b"/>
    <property type="match status" value="1"/>
</dbReference>
<dbReference type="Pfam" id="PF00855">
    <property type="entry name" value="PWWP"/>
    <property type="match status" value="1"/>
</dbReference>
<feature type="compositionally biased region" description="Polar residues" evidence="12">
    <location>
        <begin position="1099"/>
        <end position="1108"/>
    </location>
</feature>
<dbReference type="Pfam" id="PF13831">
    <property type="entry name" value="PHD_2"/>
    <property type="match status" value="1"/>
</dbReference>
<feature type="region of interest" description="Disordered" evidence="12">
    <location>
        <begin position="834"/>
        <end position="1196"/>
    </location>
</feature>
<dbReference type="InterPro" id="IPR036427">
    <property type="entry name" value="Bromodomain-like_sf"/>
</dbReference>
<evidence type="ECO:0000256" key="1">
    <source>
        <dbReference type="ARBA" id="ARBA00004123"/>
    </source>
</evidence>
<feature type="compositionally biased region" description="Acidic residues" evidence="12">
    <location>
        <begin position="1008"/>
        <end position="1018"/>
    </location>
</feature>
<dbReference type="Gene3D" id="1.20.920.10">
    <property type="entry name" value="Bromodomain-like"/>
    <property type="match status" value="1"/>
</dbReference>
<dbReference type="SUPFAM" id="SSF47370">
    <property type="entry name" value="Bromodomain"/>
    <property type="match status" value="1"/>
</dbReference>
<keyword evidence="3" id="KW-0479">Metal-binding</keyword>
<dbReference type="GO" id="GO:0006357">
    <property type="term" value="P:regulation of transcription by RNA polymerase II"/>
    <property type="evidence" value="ECO:0007669"/>
    <property type="project" value="TreeGrafter"/>
</dbReference>
<dbReference type="Pfam" id="PF13832">
    <property type="entry name" value="zf-HC5HC2H_2"/>
    <property type="match status" value="1"/>
</dbReference>
<dbReference type="InterPro" id="IPR011011">
    <property type="entry name" value="Znf_FYVE_PHD"/>
</dbReference>
<evidence type="ECO:0000256" key="3">
    <source>
        <dbReference type="ARBA" id="ARBA00022723"/>
    </source>
</evidence>
<feature type="compositionally biased region" description="Acidic residues" evidence="12">
    <location>
        <begin position="946"/>
        <end position="966"/>
    </location>
</feature>
<evidence type="ECO:0000259" key="15">
    <source>
        <dbReference type="PROSITE" id="PS50812"/>
    </source>
</evidence>
<evidence type="ECO:0000313" key="17">
    <source>
        <dbReference type="EMBL" id="GJE93817.1"/>
    </source>
</evidence>
<dbReference type="InterPro" id="IPR034732">
    <property type="entry name" value="EPHD"/>
</dbReference>
<dbReference type="Gene3D" id="3.30.40.10">
    <property type="entry name" value="Zinc/RING finger domain, C3HC4 (zinc finger)"/>
    <property type="match status" value="2"/>
</dbReference>
<feature type="compositionally biased region" description="Basic residues" evidence="12">
    <location>
        <begin position="791"/>
        <end position="802"/>
    </location>
</feature>
<accession>A0A9P3GDR6</accession>
<dbReference type="GO" id="GO:0005634">
    <property type="term" value="C:nucleus"/>
    <property type="evidence" value="ECO:0007669"/>
    <property type="project" value="UniProtKB-SubCell"/>
</dbReference>
<evidence type="ECO:0000256" key="5">
    <source>
        <dbReference type="ARBA" id="ARBA00022771"/>
    </source>
</evidence>
<proteinExistence type="predicted"/>
<dbReference type="InterPro" id="IPR000313">
    <property type="entry name" value="PWWP_dom"/>
</dbReference>
<protein>
    <submittedName>
        <fullName evidence="17">Bromodomain and PHD finger-containing protein</fullName>
    </submittedName>
</protein>
<keyword evidence="8 10" id="KW-0103">Bromodomain</keyword>
<evidence type="ECO:0000256" key="4">
    <source>
        <dbReference type="ARBA" id="ARBA00022737"/>
    </source>
</evidence>
<dbReference type="SMART" id="SM00297">
    <property type="entry name" value="BROMO"/>
    <property type="match status" value="1"/>
</dbReference>
<dbReference type="SMART" id="SM00293">
    <property type="entry name" value="PWWP"/>
    <property type="match status" value="1"/>
</dbReference>
<sequence length="1319" mass="146953">MVRIGASPTPAAAPPALPKVAFTRVEDDTLAGVGSVADGQARSYGYNDGSPFRLPDQYIRYIEPLESELAVQVEYDMDEQDQEWLDSINTERRNANLDKVSYEMFEIIMDRLEKEWFDLTKNLPKPDLAMPSEDSTCAICDDSEGENTNAIVFCDGCNLAVHQDCYGVPYIPEGQWLCRKCTVSPENPVSCILCPNEGGAFKQTVHGEWVHLLCAIWVPETRVANDVFMEPVTGVERIPKQRWKLKCQICEVRMGACIQCIKNSCFSAFHATCARKEKLLMPMKASQGSEAPTLAAYCEKHLPREQAEARLAALNTSPGPSGDSGEAAQSSKTARAYAKTYKPGPPLVPKIIVDRIQQYIHRVTIRQKREFLVLVCKYWSLKREARRGAPLLKRLHLEPWTASANGRHQSDEDKAFKLTLLKDLRDDLVRLQDLSEATRKREVQKLRQAKCIQKALREILYPFHPVMQKVFEDIKSGDKSEYFLYPVSKVDVPDYHDVIKHPMSWSVIEQKLADHQYFDLQEFKDDIFLVLDNAMVYNKPDTSYYRAARRIKNAAERTLPELDSFVTHHLLSTTADNAEETPEPSRPLVGDLEPALGLLDLLVDPERIRKESRLVLDKAPLDALFAYEFGELKPLPTPQAAPAHLAPATTQPAASPRPAVPAVPAAPDASAPPAPPSKGKMKRDRKLERARAKERKALAATGISMAHPKTRRGRATVSQADDEPVVEDAPRSHVIIIPPQSREPTRRSSPAVPLTQAPASEPAQDPAPEPTQEPEEPAPSERGADGEPPAKRARRDSKHWKRAPVVQPGQAEVPPVVDDVDERASFTMFDQGWILPEGQRRHAPRAPAGEVRRKGAKEKPVSVAKSVEEVLEAGPSTAEVAHVSPSPEVPLPEEQQQDESEPTPARPASPMDVDVEEPMEPPPVQDAEPTPKEPTPQLTPAAIDAREEEEEEEIDVVTIREEEESPGDSPTLAPEPEPETVETEEVAPTSAVVGADLPAEEPAQAAEPEVEVDIEDDDRTVTDIPPEFDRRIEVAALTRELAEQEQQEQEQEEELIDEWSPAPTPTPEPEPQEEQRAEDVVVPDEDQKSEDQKSEDQASELTALSDSDTPLRVSTRPRRSGRVRAAALEPTQSSQSRGSGASRQQGEGSVEVSVDEWSVDATDEGAGAEPTTKKRAPRKSKGRGKRAPPPPVVAPDAGKVVLRRGQLLEGGTLVWAKFTGYPWWPAVVFDYDDESVPATIKAQWTRKEMEKGHVHIVRFFDEHDTWQTFGVDQILMLHEDENLDDDMLAPNSNRQTWKRPKDRERCRKAFLRALQEMEV</sequence>
<reference evidence="17 18" key="1">
    <citation type="submission" date="2021-08" db="EMBL/GenBank/DDBJ databases">
        <title>Draft Genome Sequence of Phanerochaete sordida strain YK-624.</title>
        <authorList>
            <person name="Mori T."/>
            <person name="Dohra H."/>
            <person name="Suzuki T."/>
            <person name="Kawagishi H."/>
            <person name="Hirai H."/>
        </authorList>
    </citation>
    <scope>NUCLEOTIDE SEQUENCE [LARGE SCALE GENOMIC DNA]</scope>
    <source>
        <strain evidence="17 18">YK-624</strain>
    </source>
</reference>
<feature type="compositionally biased region" description="Acidic residues" evidence="12">
    <location>
        <begin position="1153"/>
        <end position="1163"/>
    </location>
</feature>
<dbReference type="PROSITE" id="PS50016">
    <property type="entry name" value="ZF_PHD_2"/>
    <property type="match status" value="1"/>
</dbReference>
<dbReference type="InterPro" id="IPR001487">
    <property type="entry name" value="Bromodomain"/>
</dbReference>
<feature type="domain" description="PHD-type" evidence="14">
    <location>
        <begin position="134"/>
        <end position="184"/>
    </location>
</feature>
<evidence type="ECO:0000259" key="16">
    <source>
        <dbReference type="PROSITE" id="PS51805"/>
    </source>
</evidence>
<dbReference type="PRINTS" id="PR00503">
    <property type="entry name" value="BROMODOMAIN"/>
</dbReference>
<keyword evidence="4" id="KW-0677">Repeat</keyword>
<dbReference type="PANTHER" id="PTHR13793:SF107">
    <property type="entry name" value="BROMODOMAIN-CONTAINING PROTEIN HOMOLOG"/>
    <property type="match status" value="1"/>
</dbReference>
<feature type="compositionally biased region" description="Acidic residues" evidence="12">
    <location>
        <begin position="976"/>
        <end position="985"/>
    </location>
</feature>
<feature type="compositionally biased region" description="Low complexity" evidence="12">
    <location>
        <begin position="652"/>
        <end position="669"/>
    </location>
</feature>
<dbReference type="SMART" id="SM00249">
    <property type="entry name" value="PHD"/>
    <property type="match status" value="2"/>
</dbReference>
<dbReference type="Proteomes" id="UP000703269">
    <property type="component" value="Unassembled WGS sequence"/>
</dbReference>
<dbReference type="SUPFAM" id="SSF57903">
    <property type="entry name" value="FYVE/PHD zinc finger"/>
    <property type="match status" value="1"/>
</dbReference>
<dbReference type="InterPro" id="IPR019786">
    <property type="entry name" value="Zinc_finger_PHD-type_CS"/>
</dbReference>
<dbReference type="CDD" id="cd15492">
    <property type="entry name" value="PHD_BRPF_JADE_like"/>
    <property type="match status" value="1"/>
</dbReference>
<dbReference type="InterPro" id="IPR018359">
    <property type="entry name" value="Bromodomain_CS"/>
</dbReference>
<dbReference type="Pfam" id="PF10513">
    <property type="entry name" value="EPL1"/>
    <property type="match status" value="1"/>
</dbReference>
<dbReference type="SUPFAM" id="SSF63748">
    <property type="entry name" value="Tudor/PWWP/MBT"/>
    <property type="match status" value="1"/>
</dbReference>
<name>A0A9P3GDR6_9APHY</name>
<dbReference type="CDD" id="cd04369">
    <property type="entry name" value="Bromodomain"/>
    <property type="match status" value="1"/>
</dbReference>
<keyword evidence="18" id="KW-1185">Reference proteome</keyword>
<feature type="compositionally biased region" description="Basic residues" evidence="12">
    <location>
        <begin position="1173"/>
        <end position="1186"/>
    </location>
</feature>
<feature type="compositionally biased region" description="Acidic residues" evidence="12">
    <location>
        <begin position="1043"/>
        <end position="1057"/>
    </location>
</feature>
<feature type="domain" description="Bromo" evidence="13">
    <location>
        <begin position="475"/>
        <end position="545"/>
    </location>
</feature>
<keyword evidence="9" id="KW-0539">Nucleus</keyword>
<dbReference type="InterPro" id="IPR001965">
    <property type="entry name" value="Znf_PHD"/>
</dbReference>
<evidence type="ECO:0000256" key="7">
    <source>
        <dbReference type="ARBA" id="ARBA00022990"/>
    </source>
</evidence>
<dbReference type="InterPro" id="IPR013083">
    <property type="entry name" value="Znf_RING/FYVE/PHD"/>
</dbReference>
<dbReference type="EMBL" id="BPQB01000035">
    <property type="protein sequence ID" value="GJE93817.1"/>
    <property type="molecule type" value="Genomic_DNA"/>
</dbReference>
<keyword evidence="7" id="KW-0007">Acetylation</keyword>
<dbReference type="PROSITE" id="PS50812">
    <property type="entry name" value="PWWP"/>
    <property type="match status" value="1"/>
</dbReference>
<evidence type="ECO:0000256" key="8">
    <source>
        <dbReference type="ARBA" id="ARBA00023117"/>
    </source>
</evidence>
<keyword evidence="5 11" id="KW-0863">Zinc-finger</keyword>
<evidence type="ECO:0000256" key="11">
    <source>
        <dbReference type="PROSITE-ProRule" id="PRU00146"/>
    </source>
</evidence>
<evidence type="ECO:0000259" key="13">
    <source>
        <dbReference type="PROSITE" id="PS50014"/>
    </source>
</evidence>
<dbReference type="GO" id="GO:0006325">
    <property type="term" value="P:chromatin organization"/>
    <property type="evidence" value="ECO:0007669"/>
    <property type="project" value="UniProtKB-ARBA"/>
</dbReference>
<organism evidence="17 18">
    <name type="scientific">Phanerochaete sordida</name>
    <dbReference type="NCBI Taxonomy" id="48140"/>
    <lineage>
        <taxon>Eukaryota</taxon>
        <taxon>Fungi</taxon>
        <taxon>Dikarya</taxon>
        <taxon>Basidiomycota</taxon>
        <taxon>Agaricomycotina</taxon>
        <taxon>Agaricomycetes</taxon>
        <taxon>Polyporales</taxon>
        <taxon>Phanerochaetaceae</taxon>
        <taxon>Phanerochaete</taxon>
    </lineage>
</organism>
<dbReference type="Pfam" id="PF00439">
    <property type="entry name" value="Bromodomain"/>
    <property type="match status" value="1"/>
</dbReference>
<dbReference type="PANTHER" id="PTHR13793">
    <property type="entry name" value="PHD FINGER PROTEINS"/>
    <property type="match status" value="1"/>
</dbReference>
<evidence type="ECO:0000259" key="14">
    <source>
        <dbReference type="PROSITE" id="PS50016"/>
    </source>
</evidence>
<evidence type="ECO:0000256" key="12">
    <source>
        <dbReference type="SAM" id="MobiDB-lite"/>
    </source>
</evidence>
<feature type="domain" description="PHD-type" evidence="16">
    <location>
        <begin position="188"/>
        <end position="302"/>
    </location>
</feature>
<dbReference type="InterPro" id="IPR050701">
    <property type="entry name" value="Histone_Mod_Regulator"/>
</dbReference>
<comment type="caution">
    <text evidence="17">The sequence shown here is derived from an EMBL/GenBank/DDBJ whole genome shotgun (WGS) entry which is preliminary data.</text>
</comment>
<feature type="region of interest" description="Disordered" evidence="12">
    <location>
        <begin position="638"/>
        <end position="817"/>
    </location>
</feature>
<comment type="subcellular location">
    <subcellularLocation>
        <location evidence="1">Nucleus</location>
    </subcellularLocation>
</comment>
<evidence type="ECO:0000256" key="9">
    <source>
        <dbReference type="ARBA" id="ARBA00023242"/>
    </source>
</evidence>
<feature type="domain" description="PWWP" evidence="15">
    <location>
        <begin position="1210"/>
        <end position="1280"/>
    </location>
</feature>
<dbReference type="InterPro" id="IPR019542">
    <property type="entry name" value="Enhancer_polycomb-like_N"/>
</dbReference>
<dbReference type="PROSITE" id="PS01359">
    <property type="entry name" value="ZF_PHD_1"/>
    <property type="match status" value="1"/>
</dbReference>
<dbReference type="InterPro" id="IPR019787">
    <property type="entry name" value="Znf_PHD-finger"/>
</dbReference>
<keyword evidence="2" id="KW-0597">Phosphoprotein</keyword>
<evidence type="ECO:0000256" key="2">
    <source>
        <dbReference type="ARBA" id="ARBA00022553"/>
    </source>
</evidence>
<feature type="compositionally biased region" description="Low complexity" evidence="12">
    <location>
        <begin position="1132"/>
        <end position="1152"/>
    </location>
</feature>